<keyword evidence="3" id="KW-1185">Reference proteome</keyword>
<dbReference type="EMBL" id="AAOF01000003">
    <property type="protein sequence ID" value="EAR22360.1"/>
    <property type="molecule type" value="Genomic_DNA"/>
</dbReference>
<accession>A4BP59</accession>
<dbReference type="GO" id="GO:0004386">
    <property type="term" value="F:helicase activity"/>
    <property type="evidence" value="ECO:0007669"/>
    <property type="project" value="UniProtKB-KW"/>
</dbReference>
<name>A4BP59_9GAMM</name>
<keyword evidence="2" id="KW-0378">Hydrolase</keyword>
<keyword evidence="2" id="KW-0067">ATP-binding</keyword>
<reference evidence="2 3" key="1">
    <citation type="submission" date="2006-02" db="EMBL/GenBank/DDBJ databases">
        <authorList>
            <person name="Waterbury J."/>
            <person name="Ferriera S."/>
            <person name="Johnson J."/>
            <person name="Kravitz S."/>
            <person name="Halpern A."/>
            <person name="Remington K."/>
            <person name="Beeson K."/>
            <person name="Tran B."/>
            <person name="Rogers Y.-H."/>
            <person name="Friedman R."/>
            <person name="Venter J.C."/>
        </authorList>
    </citation>
    <scope>NUCLEOTIDE SEQUENCE [LARGE SCALE GENOMIC DNA]</scope>
    <source>
        <strain evidence="2 3">Nb-231</strain>
    </source>
</reference>
<evidence type="ECO:0000313" key="3">
    <source>
        <dbReference type="Proteomes" id="UP000003374"/>
    </source>
</evidence>
<evidence type="ECO:0000256" key="1">
    <source>
        <dbReference type="SAM" id="MobiDB-lite"/>
    </source>
</evidence>
<gene>
    <name evidence="2" type="ORF">NB231_11509</name>
</gene>
<feature type="region of interest" description="Disordered" evidence="1">
    <location>
        <begin position="85"/>
        <end position="104"/>
    </location>
</feature>
<feature type="compositionally biased region" description="Polar residues" evidence="1">
    <location>
        <begin position="88"/>
        <end position="104"/>
    </location>
</feature>
<dbReference type="STRING" id="314278.NB231_11509"/>
<dbReference type="AlphaFoldDB" id="A4BP59"/>
<keyword evidence="2" id="KW-0347">Helicase</keyword>
<comment type="caution">
    <text evidence="2">The sequence shown here is derived from an EMBL/GenBank/DDBJ whole genome shotgun (WGS) entry which is preliminary data.</text>
</comment>
<dbReference type="eggNOG" id="COG1061">
    <property type="taxonomic scope" value="Bacteria"/>
</dbReference>
<evidence type="ECO:0000313" key="2">
    <source>
        <dbReference type="EMBL" id="EAR22360.1"/>
    </source>
</evidence>
<organism evidence="2 3">
    <name type="scientific">Nitrococcus mobilis Nb-231</name>
    <dbReference type="NCBI Taxonomy" id="314278"/>
    <lineage>
        <taxon>Bacteria</taxon>
        <taxon>Pseudomonadati</taxon>
        <taxon>Pseudomonadota</taxon>
        <taxon>Gammaproteobacteria</taxon>
        <taxon>Chromatiales</taxon>
        <taxon>Ectothiorhodospiraceae</taxon>
        <taxon>Nitrococcus</taxon>
    </lineage>
</organism>
<keyword evidence="2" id="KW-0547">Nucleotide-binding</keyword>
<protein>
    <submittedName>
        <fullName evidence="2">Type III restriction-modification enzyme helicase subunit</fullName>
    </submittedName>
</protein>
<dbReference type="Proteomes" id="UP000003374">
    <property type="component" value="Unassembled WGS sequence"/>
</dbReference>
<sequence>MLRNLAEPEAGKIIFDRFKTAINALTVRDSGSSRIEDHIRLRHTRPFRTDNREYLPAKRSVFNIMVPEPTGGGFELKFARFLDDAPTSRASPRTTSQSASKSTT</sequence>
<proteinExistence type="predicted"/>
<dbReference type="HOGENOM" id="CLU_2247174_0_0_6"/>